<proteinExistence type="predicted"/>
<protein>
    <submittedName>
        <fullName evidence="1">Uncharacterized protein</fullName>
    </submittedName>
</protein>
<sequence length="149" mass="16771">MEHDRVRLCRPQHLERSEKFTKALNEITAILTESLGHSGVAITIPLRVHFVDLGGSANDYVEALLVIKEAEREIETRWSNYVPKENEANQVVTFRFVPEPMVVGIRYADMTLELVNAVENLVFAGVCFTQFAENLGMDLEDAYASVEAT</sequence>
<name>G4ZC64_PHYSP</name>
<dbReference type="GeneID" id="20641694"/>
<dbReference type="EMBL" id="JH159153">
    <property type="protein sequence ID" value="EGZ21345.1"/>
    <property type="molecule type" value="Genomic_DNA"/>
</dbReference>
<organism evidence="1 2">
    <name type="scientific">Phytophthora sojae (strain P6497)</name>
    <name type="common">Soybean stem and root rot agent</name>
    <name type="synonym">Phytophthora megasperma f. sp. glycines</name>
    <dbReference type="NCBI Taxonomy" id="1094619"/>
    <lineage>
        <taxon>Eukaryota</taxon>
        <taxon>Sar</taxon>
        <taxon>Stramenopiles</taxon>
        <taxon>Oomycota</taxon>
        <taxon>Peronosporomycetes</taxon>
        <taxon>Peronosporales</taxon>
        <taxon>Peronosporaceae</taxon>
        <taxon>Phytophthora</taxon>
    </lineage>
</organism>
<reference evidence="1 2" key="1">
    <citation type="journal article" date="2006" name="Science">
        <title>Phytophthora genome sequences uncover evolutionary origins and mechanisms of pathogenesis.</title>
        <authorList>
            <person name="Tyler B.M."/>
            <person name="Tripathy S."/>
            <person name="Zhang X."/>
            <person name="Dehal P."/>
            <person name="Jiang R.H."/>
            <person name="Aerts A."/>
            <person name="Arredondo F.D."/>
            <person name="Baxter L."/>
            <person name="Bensasson D."/>
            <person name="Beynon J.L."/>
            <person name="Chapman J."/>
            <person name="Damasceno C.M."/>
            <person name="Dorrance A.E."/>
            <person name="Dou D."/>
            <person name="Dickerman A.W."/>
            <person name="Dubchak I.L."/>
            <person name="Garbelotto M."/>
            <person name="Gijzen M."/>
            <person name="Gordon S.G."/>
            <person name="Govers F."/>
            <person name="Grunwald N.J."/>
            <person name="Huang W."/>
            <person name="Ivors K.L."/>
            <person name="Jones R.W."/>
            <person name="Kamoun S."/>
            <person name="Krampis K."/>
            <person name="Lamour K.H."/>
            <person name="Lee M.K."/>
            <person name="McDonald W.H."/>
            <person name="Medina M."/>
            <person name="Meijer H.J."/>
            <person name="Nordberg E.K."/>
            <person name="Maclean D.J."/>
            <person name="Ospina-Giraldo M.D."/>
            <person name="Morris P.F."/>
            <person name="Phuntumart V."/>
            <person name="Putnam N.H."/>
            <person name="Rash S."/>
            <person name="Rose J.K."/>
            <person name="Sakihama Y."/>
            <person name="Salamov A.A."/>
            <person name="Savidor A."/>
            <person name="Scheuring C.F."/>
            <person name="Smith B.M."/>
            <person name="Sobral B.W."/>
            <person name="Terry A."/>
            <person name="Torto-Alalibo T.A."/>
            <person name="Win J."/>
            <person name="Xu Z."/>
            <person name="Zhang H."/>
            <person name="Grigoriev I.V."/>
            <person name="Rokhsar D.S."/>
            <person name="Boore J.L."/>
        </authorList>
    </citation>
    <scope>NUCLEOTIDE SEQUENCE [LARGE SCALE GENOMIC DNA]</scope>
    <source>
        <strain evidence="1 2">P6497</strain>
    </source>
</reference>
<dbReference type="InParanoid" id="G4ZC64"/>
<dbReference type="Proteomes" id="UP000002640">
    <property type="component" value="Unassembled WGS sequence"/>
</dbReference>
<evidence type="ECO:0000313" key="1">
    <source>
        <dbReference type="EMBL" id="EGZ21345.1"/>
    </source>
</evidence>
<dbReference type="RefSeq" id="XP_009524062.1">
    <property type="nucleotide sequence ID" value="XM_009525767.1"/>
</dbReference>
<dbReference type="KEGG" id="psoj:PHYSODRAFT_299108"/>
<gene>
    <name evidence="1" type="ORF">PHYSODRAFT_299108</name>
</gene>
<dbReference type="AlphaFoldDB" id="G4ZC64"/>
<accession>G4ZC64</accession>
<keyword evidence="2" id="KW-1185">Reference proteome</keyword>
<evidence type="ECO:0000313" key="2">
    <source>
        <dbReference type="Proteomes" id="UP000002640"/>
    </source>
</evidence>